<sequence>MMRALYILPSVSLPAVAAFTKTQIIGEKGLDVSSHFLMEIIFGPSIPRFLPFASSFSKVDASQRAVSRFPRTTIHNGGECSWLATLPDLWGTCRRAFIRHCPSPWFMKGG</sequence>
<proteinExistence type="predicted"/>
<dbReference type="InParanoid" id="A0A2H3DH79"/>
<protein>
    <submittedName>
        <fullName evidence="1">Uncharacterized protein</fullName>
    </submittedName>
</protein>
<name>A0A2H3DH79_ARMGA</name>
<organism evidence="1 2">
    <name type="scientific">Armillaria gallica</name>
    <name type="common">Bulbous honey fungus</name>
    <name type="synonym">Armillaria bulbosa</name>
    <dbReference type="NCBI Taxonomy" id="47427"/>
    <lineage>
        <taxon>Eukaryota</taxon>
        <taxon>Fungi</taxon>
        <taxon>Dikarya</taxon>
        <taxon>Basidiomycota</taxon>
        <taxon>Agaricomycotina</taxon>
        <taxon>Agaricomycetes</taxon>
        <taxon>Agaricomycetidae</taxon>
        <taxon>Agaricales</taxon>
        <taxon>Marasmiineae</taxon>
        <taxon>Physalacriaceae</taxon>
        <taxon>Armillaria</taxon>
    </lineage>
</organism>
<dbReference type="EMBL" id="KZ293673">
    <property type="protein sequence ID" value="PBK88437.1"/>
    <property type="molecule type" value="Genomic_DNA"/>
</dbReference>
<evidence type="ECO:0000313" key="1">
    <source>
        <dbReference type="EMBL" id="PBK88437.1"/>
    </source>
</evidence>
<dbReference type="Proteomes" id="UP000217790">
    <property type="component" value="Unassembled WGS sequence"/>
</dbReference>
<reference evidence="2" key="1">
    <citation type="journal article" date="2017" name="Nat. Ecol. Evol.">
        <title>Genome expansion and lineage-specific genetic innovations in the forest pathogenic fungi Armillaria.</title>
        <authorList>
            <person name="Sipos G."/>
            <person name="Prasanna A.N."/>
            <person name="Walter M.C."/>
            <person name="O'Connor E."/>
            <person name="Balint B."/>
            <person name="Krizsan K."/>
            <person name="Kiss B."/>
            <person name="Hess J."/>
            <person name="Varga T."/>
            <person name="Slot J."/>
            <person name="Riley R."/>
            <person name="Boka B."/>
            <person name="Rigling D."/>
            <person name="Barry K."/>
            <person name="Lee J."/>
            <person name="Mihaltcheva S."/>
            <person name="LaButti K."/>
            <person name="Lipzen A."/>
            <person name="Waldron R."/>
            <person name="Moloney N.M."/>
            <person name="Sperisen C."/>
            <person name="Kredics L."/>
            <person name="Vagvoelgyi C."/>
            <person name="Patrignani A."/>
            <person name="Fitzpatrick D."/>
            <person name="Nagy I."/>
            <person name="Doyle S."/>
            <person name="Anderson J.B."/>
            <person name="Grigoriev I.V."/>
            <person name="Gueldener U."/>
            <person name="Muensterkoetter M."/>
            <person name="Nagy L.G."/>
        </authorList>
    </citation>
    <scope>NUCLEOTIDE SEQUENCE [LARGE SCALE GENOMIC DNA]</scope>
    <source>
        <strain evidence="2">Ar21-2</strain>
    </source>
</reference>
<dbReference type="AlphaFoldDB" id="A0A2H3DH79"/>
<dbReference type="OrthoDB" id="10513786at2759"/>
<keyword evidence="2" id="KW-1185">Reference proteome</keyword>
<gene>
    <name evidence="1" type="ORF">ARMGADRAFT_433709</name>
</gene>
<accession>A0A2H3DH79</accession>
<evidence type="ECO:0000313" key="2">
    <source>
        <dbReference type="Proteomes" id="UP000217790"/>
    </source>
</evidence>